<feature type="transmembrane region" description="Helical" evidence="1">
    <location>
        <begin position="29"/>
        <end position="45"/>
    </location>
</feature>
<dbReference type="Proteomes" id="UP001059844">
    <property type="component" value="Chromosome"/>
</dbReference>
<reference evidence="2" key="1">
    <citation type="submission" date="2022-07" db="EMBL/GenBank/DDBJ databases">
        <title>Isolation, identification, and degradation of a PFOSA degrading strain from sewage treatment plant.</title>
        <authorList>
            <person name="Zhang L."/>
            <person name="Huo Y."/>
        </authorList>
    </citation>
    <scope>NUCLEOTIDE SEQUENCE</scope>
    <source>
        <strain evidence="2">C1</strain>
    </source>
</reference>
<evidence type="ECO:0000256" key="1">
    <source>
        <dbReference type="SAM" id="Phobius"/>
    </source>
</evidence>
<evidence type="ECO:0000313" key="3">
    <source>
        <dbReference type="Proteomes" id="UP001059844"/>
    </source>
</evidence>
<proteinExistence type="predicted"/>
<dbReference type="RefSeq" id="WP_256550496.1">
    <property type="nucleotide sequence ID" value="NZ_CP101751.1"/>
</dbReference>
<keyword evidence="1" id="KW-1133">Transmembrane helix</keyword>
<organism evidence="2 3">
    <name type="scientific">Flavobacterium cerinum</name>
    <dbReference type="NCBI Taxonomy" id="2502784"/>
    <lineage>
        <taxon>Bacteria</taxon>
        <taxon>Pseudomonadati</taxon>
        <taxon>Bacteroidota</taxon>
        <taxon>Flavobacteriia</taxon>
        <taxon>Flavobacteriales</taxon>
        <taxon>Flavobacteriaceae</taxon>
        <taxon>Flavobacterium</taxon>
    </lineage>
</organism>
<keyword evidence="1" id="KW-0472">Membrane</keyword>
<dbReference type="EMBL" id="CP101751">
    <property type="protein sequence ID" value="UUC44812.1"/>
    <property type="molecule type" value="Genomic_DNA"/>
</dbReference>
<protein>
    <submittedName>
        <fullName evidence="2">Uncharacterized protein</fullName>
    </submittedName>
</protein>
<keyword evidence="1" id="KW-0812">Transmembrane</keyword>
<sequence length="89" mass="10434">MNNIRKNKSKSKFLSIKEKIMFWLKKTENIVLMILLIIVTIIGIIDGNLEIIAIVYAFLYLLGLLFGVIFYLKDKFFLISFLIHKDLSH</sequence>
<feature type="transmembrane region" description="Helical" evidence="1">
    <location>
        <begin position="51"/>
        <end position="72"/>
    </location>
</feature>
<name>A0ABY5IRK8_9FLAO</name>
<evidence type="ECO:0000313" key="2">
    <source>
        <dbReference type="EMBL" id="UUC44812.1"/>
    </source>
</evidence>
<gene>
    <name evidence="2" type="ORF">NOX80_14395</name>
</gene>
<keyword evidence="3" id="KW-1185">Reference proteome</keyword>
<accession>A0ABY5IRK8</accession>